<accession>A0A8D8M2C1</accession>
<reference evidence="1" key="1">
    <citation type="submission" date="2021-05" db="EMBL/GenBank/DDBJ databases">
        <authorList>
            <person name="Alioto T."/>
            <person name="Alioto T."/>
            <person name="Gomez Garrido J."/>
        </authorList>
    </citation>
    <scope>NUCLEOTIDE SEQUENCE</scope>
</reference>
<evidence type="ECO:0000313" key="1">
    <source>
        <dbReference type="EMBL" id="CAG6620939.1"/>
    </source>
</evidence>
<proteinExistence type="predicted"/>
<dbReference type="AlphaFoldDB" id="A0A8D8M2C1"/>
<dbReference type="EMBL" id="HBUF01048889">
    <property type="protein sequence ID" value="CAG6620939.1"/>
    <property type="molecule type" value="Transcribed_RNA"/>
</dbReference>
<protein>
    <submittedName>
        <fullName evidence="1">Uncharacterized protein</fullName>
    </submittedName>
</protein>
<sequence length="108" mass="12973">MSVPVQKVYYARKNCLHFSEHSRPYCQFPYRKSTMLRQIVYFFQNIVDFIARFPHSYRTYSLVAVPRLQTVYCVQNIVYCFQNIVDLIVSSRTESPLCSDKLYTFFRT</sequence>
<name>A0A8D8M2C1_9HEMI</name>
<organism evidence="1">
    <name type="scientific">Cacopsylla melanoneura</name>
    <dbReference type="NCBI Taxonomy" id="428564"/>
    <lineage>
        <taxon>Eukaryota</taxon>
        <taxon>Metazoa</taxon>
        <taxon>Ecdysozoa</taxon>
        <taxon>Arthropoda</taxon>
        <taxon>Hexapoda</taxon>
        <taxon>Insecta</taxon>
        <taxon>Pterygota</taxon>
        <taxon>Neoptera</taxon>
        <taxon>Paraneoptera</taxon>
        <taxon>Hemiptera</taxon>
        <taxon>Sternorrhyncha</taxon>
        <taxon>Psylloidea</taxon>
        <taxon>Psyllidae</taxon>
        <taxon>Psyllinae</taxon>
        <taxon>Cacopsylla</taxon>
    </lineage>
</organism>